<sequence>MRHRRGGRSGPWSRARCAVWWHGRRCWGGRRRDGLRGDLGGRRNGGACRRNRRRRTAVGQRWRSGEGWAWRNRCDRSARLVGWGRRRDRNGRGRRNRSGWTACLLGRWDRGGRRLHGARRGQRSRCRRTARLLDRWRRRGGRSDAVRVCRRGRRRGCGVGRRRTTSGMVTVRGRVGCGYPRPGGVRGRGRGGERWTRDVRGGVGGRGGVTGRHRGRRGQRRSGRRPGGWCLRRVSGDRRADRRLVGGGDGGHGHGRPAERRAGPTAGGSGRFRGGSGLAEVLLCRAYGRVVGTEHGGPGGGDPDVVAARFVPIAQFVRYSGQLERERQHQRLGVRPAALARGERLLQHPAGGARVVRLTVQPGQQVRCVEHIRVVFAVRRSGGPDGLGEHPAGGGQIASGAQRESPLLDDGQGSGMGHVAMLPVDGGRTLPGARPSHPRRHRLIPAELGVKGRGGRGGSRCA</sequence>
<evidence type="ECO:0000256" key="1">
    <source>
        <dbReference type="SAM" id="MobiDB-lite"/>
    </source>
</evidence>
<protein>
    <submittedName>
        <fullName evidence="2">Uncharacterized protein</fullName>
    </submittedName>
</protein>
<organism evidence="2 3">
    <name type="scientific">Micromonospora echinaurantiaca</name>
    <dbReference type="NCBI Taxonomy" id="47857"/>
    <lineage>
        <taxon>Bacteria</taxon>
        <taxon>Bacillati</taxon>
        <taxon>Actinomycetota</taxon>
        <taxon>Actinomycetes</taxon>
        <taxon>Micromonosporales</taxon>
        <taxon>Micromonosporaceae</taxon>
        <taxon>Micromonospora</taxon>
    </lineage>
</organism>
<gene>
    <name evidence="2" type="ORF">GA0070609_1424</name>
</gene>
<accession>A0A1C5HEZ2</accession>
<feature type="compositionally biased region" description="Gly residues" evidence="1">
    <location>
        <begin position="201"/>
        <end position="210"/>
    </location>
</feature>
<dbReference type="AlphaFoldDB" id="A0A1C5HEZ2"/>
<dbReference type="EMBL" id="LT607750">
    <property type="protein sequence ID" value="SCG44091.1"/>
    <property type="molecule type" value="Genomic_DNA"/>
</dbReference>
<keyword evidence="3" id="KW-1185">Reference proteome</keyword>
<feature type="region of interest" description="Disordered" evidence="1">
    <location>
        <begin position="384"/>
        <end position="405"/>
    </location>
</feature>
<feature type="region of interest" description="Disordered" evidence="1">
    <location>
        <begin position="180"/>
        <end position="273"/>
    </location>
</feature>
<evidence type="ECO:0000313" key="3">
    <source>
        <dbReference type="Proteomes" id="UP000198217"/>
    </source>
</evidence>
<evidence type="ECO:0000313" key="2">
    <source>
        <dbReference type="EMBL" id="SCG44091.1"/>
    </source>
</evidence>
<feature type="compositionally biased region" description="Gly residues" evidence="1">
    <location>
        <begin position="384"/>
        <end position="397"/>
    </location>
</feature>
<dbReference type="Proteomes" id="UP000198217">
    <property type="component" value="Chromosome I"/>
</dbReference>
<name>A0A1C5HEZ2_9ACTN</name>
<feature type="compositionally biased region" description="Basic residues" evidence="1">
    <location>
        <begin position="211"/>
        <end position="224"/>
    </location>
</feature>
<reference evidence="2 3" key="1">
    <citation type="submission" date="2016-06" db="EMBL/GenBank/DDBJ databases">
        <authorList>
            <person name="Kjaerup R.B."/>
            <person name="Dalgaard T.S."/>
            <person name="Juul-Madsen H.R."/>
        </authorList>
    </citation>
    <scope>NUCLEOTIDE SEQUENCE [LARGE SCALE GENOMIC DNA]</scope>
    <source>
        <strain evidence="2 3">DSM 43904</strain>
    </source>
</reference>
<feature type="compositionally biased region" description="Basic and acidic residues" evidence="1">
    <location>
        <begin position="234"/>
        <end position="244"/>
    </location>
</feature>
<proteinExistence type="predicted"/>
<feature type="compositionally biased region" description="Basic and acidic residues" evidence="1">
    <location>
        <begin position="190"/>
        <end position="200"/>
    </location>
</feature>